<comment type="similarity">
    <text evidence="4">Belongs to the HIPP family.</text>
</comment>
<protein>
    <recommendedName>
        <fullName evidence="6">HMA domain-containing protein</fullName>
    </recommendedName>
</protein>
<dbReference type="CDD" id="cd00371">
    <property type="entry name" value="HMA"/>
    <property type="match status" value="2"/>
</dbReference>
<gene>
    <name evidence="7" type="ORF">PIB30_002287</name>
</gene>
<evidence type="ECO:0000313" key="8">
    <source>
        <dbReference type="Proteomes" id="UP001341840"/>
    </source>
</evidence>
<feature type="domain" description="HMA" evidence="6">
    <location>
        <begin position="18"/>
        <end position="83"/>
    </location>
</feature>
<keyword evidence="3" id="KW-0449">Lipoprotein</keyword>
<dbReference type="InterPro" id="IPR006121">
    <property type="entry name" value="HMA_dom"/>
</dbReference>
<accession>A0ABU6U4D3</accession>
<dbReference type="Gene3D" id="3.30.70.100">
    <property type="match status" value="2"/>
</dbReference>
<name>A0ABU6U4D3_9FABA</name>
<keyword evidence="1" id="KW-0488">Methylation</keyword>
<dbReference type="PANTHER" id="PTHR46195:SF17">
    <property type="entry name" value="HEAVY METAL-ASSOCIATED ISOPRENYLATED PLANT PROTEIN 8"/>
    <property type="match status" value="1"/>
</dbReference>
<dbReference type="EMBL" id="JASCZI010120833">
    <property type="protein sequence ID" value="MED6155078.1"/>
    <property type="molecule type" value="Genomic_DNA"/>
</dbReference>
<proteinExistence type="inferred from homology"/>
<feature type="region of interest" description="Disordered" evidence="5">
    <location>
        <begin position="171"/>
        <end position="195"/>
    </location>
</feature>
<dbReference type="Proteomes" id="UP001341840">
    <property type="component" value="Unassembled WGS sequence"/>
</dbReference>
<feature type="domain" description="HMA" evidence="6">
    <location>
        <begin position="106"/>
        <end position="169"/>
    </location>
</feature>
<organism evidence="7 8">
    <name type="scientific">Stylosanthes scabra</name>
    <dbReference type="NCBI Taxonomy" id="79078"/>
    <lineage>
        <taxon>Eukaryota</taxon>
        <taxon>Viridiplantae</taxon>
        <taxon>Streptophyta</taxon>
        <taxon>Embryophyta</taxon>
        <taxon>Tracheophyta</taxon>
        <taxon>Spermatophyta</taxon>
        <taxon>Magnoliopsida</taxon>
        <taxon>eudicotyledons</taxon>
        <taxon>Gunneridae</taxon>
        <taxon>Pentapetalae</taxon>
        <taxon>rosids</taxon>
        <taxon>fabids</taxon>
        <taxon>Fabales</taxon>
        <taxon>Fabaceae</taxon>
        <taxon>Papilionoideae</taxon>
        <taxon>50 kb inversion clade</taxon>
        <taxon>dalbergioids sensu lato</taxon>
        <taxon>Dalbergieae</taxon>
        <taxon>Pterocarpus clade</taxon>
        <taxon>Stylosanthes</taxon>
    </lineage>
</organism>
<evidence type="ECO:0000256" key="3">
    <source>
        <dbReference type="ARBA" id="ARBA00023289"/>
    </source>
</evidence>
<evidence type="ECO:0000259" key="6">
    <source>
        <dbReference type="PROSITE" id="PS50846"/>
    </source>
</evidence>
<dbReference type="PANTHER" id="PTHR46195">
    <property type="entry name" value="HEAVY METAL-ASSOCIATED ISOPRENYLATED PLANT PROTEIN 7"/>
    <property type="match status" value="1"/>
</dbReference>
<evidence type="ECO:0000313" key="7">
    <source>
        <dbReference type="EMBL" id="MED6155078.1"/>
    </source>
</evidence>
<dbReference type="InterPro" id="IPR036163">
    <property type="entry name" value="HMA_dom_sf"/>
</dbReference>
<keyword evidence="2" id="KW-0479">Metal-binding</keyword>
<dbReference type="PROSITE" id="PS50846">
    <property type="entry name" value="HMA_2"/>
    <property type="match status" value="2"/>
</dbReference>
<dbReference type="Pfam" id="PF00403">
    <property type="entry name" value="HMA"/>
    <property type="match status" value="2"/>
</dbReference>
<reference evidence="7 8" key="1">
    <citation type="journal article" date="2023" name="Plants (Basel)">
        <title>Bridging the Gap: Combining Genomics and Transcriptomics Approaches to Understand Stylosanthes scabra, an Orphan Legume from the Brazilian Caatinga.</title>
        <authorList>
            <person name="Ferreira-Neto J.R.C."/>
            <person name="da Silva M.D."/>
            <person name="Binneck E."/>
            <person name="de Melo N.F."/>
            <person name="da Silva R.H."/>
            <person name="de Melo A.L.T.M."/>
            <person name="Pandolfi V."/>
            <person name="Bustamante F.O."/>
            <person name="Brasileiro-Vidal A.C."/>
            <person name="Benko-Iseppon A.M."/>
        </authorList>
    </citation>
    <scope>NUCLEOTIDE SEQUENCE [LARGE SCALE GENOMIC DNA]</scope>
    <source>
        <tissue evidence="7">Leaves</tissue>
    </source>
</reference>
<dbReference type="SUPFAM" id="SSF55008">
    <property type="entry name" value="HMA, heavy metal-associated domain"/>
    <property type="match status" value="2"/>
</dbReference>
<dbReference type="InterPro" id="IPR044577">
    <property type="entry name" value="HIPP4/7/8/17/18/19"/>
</dbReference>
<evidence type="ECO:0000256" key="4">
    <source>
        <dbReference type="ARBA" id="ARBA00024045"/>
    </source>
</evidence>
<sequence>MINKTTKIMKKKKGGESNKTVVVKALIHCDGCSDKISRCLSSLEGVESIEIDRENNKVIVKGEVFKDPLKVLERLKKKFSKNVELISPIPKPEKPKEEEKKKEPEIITVMLKMYIYCDGCENDIKRIIRKMEGVVSVELDKENSQVIVKGTMEKDKLVAYVKKRLKKHADIIEQEDDDKEENENGDNGQEPEHTCSCPPQYPAQCIYPNQTFSDENPFACSIM</sequence>
<evidence type="ECO:0000256" key="1">
    <source>
        <dbReference type="ARBA" id="ARBA00022481"/>
    </source>
</evidence>
<keyword evidence="3" id="KW-0636">Prenylation</keyword>
<evidence type="ECO:0000256" key="2">
    <source>
        <dbReference type="ARBA" id="ARBA00022723"/>
    </source>
</evidence>
<comment type="caution">
    <text evidence="7">The sequence shown here is derived from an EMBL/GenBank/DDBJ whole genome shotgun (WGS) entry which is preliminary data.</text>
</comment>
<feature type="compositionally biased region" description="Acidic residues" evidence="5">
    <location>
        <begin position="172"/>
        <end position="184"/>
    </location>
</feature>
<evidence type="ECO:0000256" key="5">
    <source>
        <dbReference type="SAM" id="MobiDB-lite"/>
    </source>
</evidence>
<keyword evidence="8" id="KW-1185">Reference proteome</keyword>